<reference evidence="1 2" key="1">
    <citation type="submission" date="2020-08" db="EMBL/GenBank/DDBJ databases">
        <title>Genomic Encyclopedia of Type Strains, Phase IV (KMG-IV): sequencing the most valuable type-strain genomes for metagenomic binning, comparative biology and taxonomic classification.</title>
        <authorList>
            <person name="Goeker M."/>
        </authorList>
    </citation>
    <scope>NUCLEOTIDE SEQUENCE [LARGE SCALE GENOMIC DNA]</scope>
    <source>
        <strain evidence="1 2">DSM 17245</strain>
    </source>
</reference>
<dbReference type="RefSeq" id="WP_183684860.1">
    <property type="nucleotide sequence ID" value="NZ_JACHHH010000016.1"/>
</dbReference>
<gene>
    <name evidence="1" type="ORF">HNQ46_002390</name>
</gene>
<sequence>MGYGSYSASDWQKLKSSRKLSNGQRVEEVFTRRECNPKMNPKFIGTRECFDSEEHPNTTPIVVGLDVTGSMGYLAVELATGALNELITKLYSTGAVADPALMCAAYGDFQDASPLQVTQFESDIRIAEQLLDIYFENHGNGQVVPTCLWEFLSRHTNIDAVKKRQQKGFLFTIGDMAEIRSDSVGATIARVIGDEIERTVTKEDLLNEVKQSFHVFHIMIGGHSQENEKLLPGHCIVLARQDISCLPEIIISAIQLQKGADLEEVLGRWDEINRPVISAALAQLSLQRDEDIFL</sequence>
<dbReference type="EMBL" id="JACHHH010000016">
    <property type="protein sequence ID" value="MBB6042391.1"/>
    <property type="molecule type" value="Genomic_DNA"/>
</dbReference>
<dbReference type="Proteomes" id="UP000522163">
    <property type="component" value="Unassembled WGS sequence"/>
</dbReference>
<name>A0A7W9SJ72_9FIRM</name>
<accession>A0A7W9SJ72</accession>
<dbReference type="GeneID" id="85015900"/>
<evidence type="ECO:0000313" key="1">
    <source>
        <dbReference type="EMBL" id="MBB6042391.1"/>
    </source>
</evidence>
<evidence type="ECO:0000313" key="2">
    <source>
        <dbReference type="Proteomes" id="UP000522163"/>
    </source>
</evidence>
<dbReference type="AlphaFoldDB" id="A0A7W9SJ72"/>
<protein>
    <submittedName>
        <fullName evidence="1">Uncharacterized protein</fullName>
    </submittedName>
</protein>
<comment type="caution">
    <text evidence="1">The sequence shown here is derived from an EMBL/GenBank/DDBJ whole genome shotgun (WGS) entry which is preliminary data.</text>
</comment>
<proteinExistence type="predicted"/>
<organism evidence="1 2">
    <name type="scientific">Oribacterium sinus</name>
    <dbReference type="NCBI Taxonomy" id="237576"/>
    <lineage>
        <taxon>Bacteria</taxon>
        <taxon>Bacillati</taxon>
        <taxon>Bacillota</taxon>
        <taxon>Clostridia</taxon>
        <taxon>Lachnospirales</taxon>
        <taxon>Lachnospiraceae</taxon>
        <taxon>Oribacterium</taxon>
    </lineage>
</organism>